<organism evidence="2 3">
    <name type="scientific">Devosia geojensis</name>
    <dbReference type="NCBI Taxonomy" id="443610"/>
    <lineage>
        <taxon>Bacteria</taxon>
        <taxon>Pseudomonadati</taxon>
        <taxon>Pseudomonadota</taxon>
        <taxon>Alphaproteobacteria</taxon>
        <taxon>Hyphomicrobiales</taxon>
        <taxon>Devosiaceae</taxon>
        <taxon>Devosia</taxon>
    </lineage>
</organism>
<name>A0A0F5FV90_9HYPH</name>
<dbReference type="Proteomes" id="UP000033632">
    <property type="component" value="Unassembled WGS sequence"/>
</dbReference>
<feature type="transmembrane region" description="Helical" evidence="1">
    <location>
        <begin position="136"/>
        <end position="157"/>
    </location>
</feature>
<feature type="transmembrane region" description="Helical" evidence="1">
    <location>
        <begin position="53"/>
        <end position="77"/>
    </location>
</feature>
<dbReference type="AlphaFoldDB" id="A0A0F5FV90"/>
<dbReference type="EMBL" id="JZEX01000059">
    <property type="protein sequence ID" value="KKB12743.1"/>
    <property type="molecule type" value="Genomic_DNA"/>
</dbReference>
<feature type="transmembrane region" description="Helical" evidence="1">
    <location>
        <begin position="7"/>
        <end position="33"/>
    </location>
</feature>
<evidence type="ECO:0000313" key="2">
    <source>
        <dbReference type="EMBL" id="KKB12743.1"/>
    </source>
</evidence>
<comment type="caution">
    <text evidence="2">The sequence shown here is derived from an EMBL/GenBank/DDBJ whole genome shotgun (WGS) entry which is preliminary data.</text>
</comment>
<keyword evidence="3" id="KW-1185">Reference proteome</keyword>
<dbReference type="Pfam" id="PF08592">
    <property type="entry name" value="Anthrone_oxy"/>
    <property type="match status" value="1"/>
</dbReference>
<keyword evidence="1" id="KW-0472">Membrane</keyword>
<evidence type="ECO:0000313" key="3">
    <source>
        <dbReference type="Proteomes" id="UP000033632"/>
    </source>
</evidence>
<evidence type="ECO:0000256" key="1">
    <source>
        <dbReference type="SAM" id="Phobius"/>
    </source>
</evidence>
<feature type="transmembrane region" description="Helical" evidence="1">
    <location>
        <begin position="84"/>
        <end position="104"/>
    </location>
</feature>
<dbReference type="RefSeq" id="WP_046107649.1">
    <property type="nucleotide sequence ID" value="NZ_JZEX01000059.1"/>
</dbReference>
<evidence type="ECO:0008006" key="4">
    <source>
        <dbReference type="Google" id="ProtNLM"/>
    </source>
</evidence>
<proteinExistence type="predicted"/>
<sequence length="158" mass="17064">MDWISTLAFVGALGSGLMAGMFYVFSFCIMPALARVPPQSGMRVMQEINVTVLVPIFLGVFLGMAVLSLAAIVLGGINPGRAEGWPMALAGLLYLIGTFGVTMVRNVPRNEVLAKANPESTEGQAYWSRYLTEWTFWNHVRAIAAFLALAAFAYAIAV</sequence>
<keyword evidence="1" id="KW-0812">Transmembrane</keyword>
<dbReference type="OrthoDB" id="428263at2"/>
<keyword evidence="1" id="KW-1133">Transmembrane helix</keyword>
<gene>
    <name evidence="2" type="ORF">VE25_05810</name>
</gene>
<reference evidence="2 3" key="1">
    <citation type="submission" date="2015-03" db="EMBL/GenBank/DDBJ databases">
        <authorList>
            <person name="Hassan Y.I."/>
            <person name="Lepp D."/>
            <person name="Li X.-Z."/>
            <person name="Zhou T."/>
        </authorList>
    </citation>
    <scope>NUCLEOTIDE SEQUENCE [LARGE SCALE GENOMIC DNA]</scope>
    <source>
        <strain evidence="2 3">BD-c194</strain>
    </source>
</reference>
<dbReference type="PATRIC" id="fig|443610.3.peg.3713"/>
<dbReference type="STRING" id="443610.VE25_05810"/>
<protein>
    <recommendedName>
        <fullName evidence="4">Integral membrane protein</fullName>
    </recommendedName>
</protein>
<accession>A0A0F5FV90</accession>
<dbReference type="InterPro" id="IPR013901">
    <property type="entry name" value="Anthrone_oxy"/>
</dbReference>